<dbReference type="Proteomes" id="UP000535182">
    <property type="component" value="Unassembled WGS sequence"/>
</dbReference>
<evidence type="ECO:0000313" key="3">
    <source>
        <dbReference type="Proteomes" id="UP000535182"/>
    </source>
</evidence>
<protein>
    <submittedName>
        <fullName evidence="2">Pimeloyl-ACP methyl ester carboxylesterase</fullName>
    </submittedName>
</protein>
<dbReference type="Pfam" id="PF12146">
    <property type="entry name" value="Hydrolase_4"/>
    <property type="match status" value="1"/>
</dbReference>
<keyword evidence="3" id="KW-1185">Reference proteome</keyword>
<accession>A0A9X0QIL5</accession>
<name>A0A9X0QIL5_9BACT</name>
<dbReference type="AlphaFoldDB" id="A0A9X0QIL5"/>
<evidence type="ECO:0000313" key="2">
    <source>
        <dbReference type="EMBL" id="MBB5330934.1"/>
    </source>
</evidence>
<dbReference type="InterPro" id="IPR029058">
    <property type="entry name" value="AB_hydrolase_fold"/>
</dbReference>
<organism evidence="2 3">
    <name type="scientific">Tunturiibacter gelidiferens</name>
    <dbReference type="NCBI Taxonomy" id="3069689"/>
    <lineage>
        <taxon>Bacteria</taxon>
        <taxon>Pseudomonadati</taxon>
        <taxon>Acidobacteriota</taxon>
        <taxon>Terriglobia</taxon>
        <taxon>Terriglobales</taxon>
        <taxon>Acidobacteriaceae</taxon>
        <taxon>Tunturiibacter</taxon>
    </lineage>
</organism>
<reference evidence="2 3" key="1">
    <citation type="submission" date="2020-08" db="EMBL/GenBank/DDBJ databases">
        <title>Genomic Encyclopedia of Type Strains, Phase IV (KMG-V): Genome sequencing to study the core and pangenomes of soil and plant-associated prokaryotes.</title>
        <authorList>
            <person name="Whitman W."/>
        </authorList>
    </citation>
    <scope>NUCLEOTIDE SEQUENCE [LARGE SCALE GENOMIC DNA]</scope>
    <source>
        <strain evidence="2 3">X5P2</strain>
    </source>
</reference>
<dbReference type="SUPFAM" id="SSF53474">
    <property type="entry name" value="alpha/beta-Hydrolases"/>
    <property type="match status" value="1"/>
</dbReference>
<proteinExistence type="predicted"/>
<dbReference type="EMBL" id="JACHEB010000012">
    <property type="protein sequence ID" value="MBB5330934.1"/>
    <property type="molecule type" value="Genomic_DNA"/>
</dbReference>
<feature type="domain" description="Serine aminopeptidase S33" evidence="1">
    <location>
        <begin position="53"/>
        <end position="109"/>
    </location>
</feature>
<comment type="caution">
    <text evidence="2">The sequence shown here is derived from an EMBL/GenBank/DDBJ whole genome shotgun (WGS) entry which is preliminary data.</text>
</comment>
<dbReference type="Gene3D" id="3.40.50.1820">
    <property type="entry name" value="alpha/beta hydrolase"/>
    <property type="match status" value="1"/>
</dbReference>
<gene>
    <name evidence="2" type="ORF">HDF14_004571</name>
</gene>
<dbReference type="RefSeq" id="WP_183980809.1">
    <property type="nucleotide sequence ID" value="NZ_JACHEB010000012.1"/>
</dbReference>
<dbReference type="InterPro" id="IPR022742">
    <property type="entry name" value="Hydrolase_4"/>
</dbReference>
<evidence type="ECO:0000259" key="1">
    <source>
        <dbReference type="Pfam" id="PF12146"/>
    </source>
</evidence>
<sequence length="134" mass="15007">MIEDRAHTFLDSLDLFFNPEGAEHPVMEGARGWIMDLSLRNPLVPMLEIYRTRFFEDVRADMSAFTMPTLLVHGEADVFAPLTATAARVQRMICNGRLNTYPGASHGLMCTHRKSLNRDLGEFLKGALGRRAAA</sequence>